<keyword evidence="4" id="KW-1185">Reference proteome</keyword>
<dbReference type="Proteomes" id="UP000603141">
    <property type="component" value="Unassembled WGS sequence"/>
</dbReference>
<dbReference type="NCBIfam" id="TIGR00095">
    <property type="entry name" value="16S rRNA (guanine(966)-N(2))-methyltransferase RsmD"/>
    <property type="match status" value="1"/>
</dbReference>
<dbReference type="PANTHER" id="PTHR43542:SF1">
    <property type="entry name" value="METHYLTRANSFERASE"/>
    <property type="match status" value="1"/>
</dbReference>
<gene>
    <name evidence="3" type="primary">rsmD</name>
    <name evidence="3" type="ORF">JIN85_06670</name>
</gene>
<keyword evidence="2 3" id="KW-0808">Transferase</keyword>
<accession>A0A934S6D2</accession>
<protein>
    <submittedName>
        <fullName evidence="3">16S rRNA (Guanine(966)-N(2))-methyltransferase RsmD</fullName>
        <ecNumber evidence="3">2.1.1.171</ecNumber>
    </submittedName>
</protein>
<reference evidence="3" key="1">
    <citation type="submission" date="2021-01" db="EMBL/GenBank/DDBJ databases">
        <title>Modified the classification status of verrucomicrobia.</title>
        <authorList>
            <person name="Feng X."/>
        </authorList>
    </citation>
    <scope>NUCLEOTIDE SEQUENCE</scope>
    <source>
        <strain evidence="3">KCTC 22041</strain>
    </source>
</reference>
<evidence type="ECO:0000313" key="3">
    <source>
        <dbReference type="EMBL" id="MBK1882090.1"/>
    </source>
</evidence>
<keyword evidence="1 3" id="KW-0489">Methyltransferase</keyword>
<dbReference type="InterPro" id="IPR004398">
    <property type="entry name" value="RNA_MeTrfase_RsmD"/>
</dbReference>
<dbReference type="Pfam" id="PF03602">
    <property type="entry name" value="Cons_hypoth95"/>
    <property type="match status" value="1"/>
</dbReference>
<organism evidence="3 4">
    <name type="scientific">Luteolibacter pohnpeiensis</name>
    <dbReference type="NCBI Taxonomy" id="454153"/>
    <lineage>
        <taxon>Bacteria</taxon>
        <taxon>Pseudomonadati</taxon>
        <taxon>Verrucomicrobiota</taxon>
        <taxon>Verrucomicrobiia</taxon>
        <taxon>Verrucomicrobiales</taxon>
        <taxon>Verrucomicrobiaceae</taxon>
        <taxon>Luteolibacter</taxon>
    </lineage>
</organism>
<dbReference type="Gene3D" id="3.40.50.150">
    <property type="entry name" value="Vaccinia Virus protein VP39"/>
    <property type="match status" value="1"/>
</dbReference>
<dbReference type="SUPFAM" id="SSF53335">
    <property type="entry name" value="S-adenosyl-L-methionine-dependent methyltransferases"/>
    <property type="match status" value="1"/>
</dbReference>
<dbReference type="PIRSF" id="PIRSF004553">
    <property type="entry name" value="CHP00095"/>
    <property type="match status" value="1"/>
</dbReference>
<evidence type="ECO:0000313" key="4">
    <source>
        <dbReference type="Proteomes" id="UP000603141"/>
    </source>
</evidence>
<evidence type="ECO:0000256" key="1">
    <source>
        <dbReference type="ARBA" id="ARBA00022603"/>
    </source>
</evidence>
<dbReference type="InterPro" id="IPR029063">
    <property type="entry name" value="SAM-dependent_MTases_sf"/>
</dbReference>
<proteinExistence type="predicted"/>
<dbReference type="CDD" id="cd02440">
    <property type="entry name" value="AdoMet_MTases"/>
    <property type="match status" value="1"/>
</dbReference>
<dbReference type="RefSeq" id="WP_200268882.1">
    <property type="nucleotide sequence ID" value="NZ_JAENIJ010000007.1"/>
</dbReference>
<name>A0A934S6D2_9BACT</name>
<evidence type="ECO:0000256" key="2">
    <source>
        <dbReference type="ARBA" id="ARBA00022679"/>
    </source>
</evidence>
<dbReference type="AlphaFoldDB" id="A0A934S6D2"/>
<sequence length="187" mass="20177">MRIIAGKAGRTAIKVPGAVARPTTDFVRQAIFSILADSIDGAKVLDLFAGSGAIGLEALSRGAASCTFVDEHRQATAVISENLKKARLDNGNVVRAEVTSFLKRDTALYDLIFADPPYFKQYGDPDHVRTLLESEHLPQRLSDDGWLIAEISASQPTPTSPAWTLLDRREYGGCAILLFSKSASPST</sequence>
<dbReference type="GO" id="GO:0003676">
    <property type="term" value="F:nucleic acid binding"/>
    <property type="evidence" value="ECO:0007669"/>
    <property type="project" value="InterPro"/>
</dbReference>
<dbReference type="GO" id="GO:0052913">
    <property type="term" value="F:16S rRNA (guanine(966)-N(2))-methyltransferase activity"/>
    <property type="evidence" value="ECO:0007669"/>
    <property type="project" value="UniProtKB-EC"/>
</dbReference>
<dbReference type="PANTHER" id="PTHR43542">
    <property type="entry name" value="METHYLTRANSFERASE"/>
    <property type="match status" value="1"/>
</dbReference>
<comment type="caution">
    <text evidence="3">The sequence shown here is derived from an EMBL/GenBank/DDBJ whole genome shotgun (WGS) entry which is preliminary data.</text>
</comment>
<dbReference type="EMBL" id="JAENIJ010000007">
    <property type="protein sequence ID" value="MBK1882090.1"/>
    <property type="molecule type" value="Genomic_DNA"/>
</dbReference>
<dbReference type="PROSITE" id="PS00092">
    <property type="entry name" value="N6_MTASE"/>
    <property type="match status" value="1"/>
</dbReference>
<dbReference type="InterPro" id="IPR002052">
    <property type="entry name" value="DNA_methylase_N6_adenine_CS"/>
</dbReference>
<dbReference type="EC" id="2.1.1.171" evidence="3"/>